<keyword evidence="8" id="KW-1185">Reference proteome</keyword>
<dbReference type="SUPFAM" id="SSF81321">
    <property type="entry name" value="Family A G protein-coupled receptor-like"/>
    <property type="match status" value="1"/>
</dbReference>
<reference evidence="7 8" key="1">
    <citation type="submission" date="2020-06" db="EMBL/GenBank/DDBJ databases">
        <authorList>
            <person name="Li R."/>
            <person name="Bekaert M."/>
        </authorList>
    </citation>
    <scope>NUCLEOTIDE SEQUENCE [LARGE SCALE GENOMIC DNA]</scope>
    <source>
        <strain evidence="8">wild</strain>
    </source>
</reference>
<evidence type="ECO:0000313" key="7">
    <source>
        <dbReference type="EMBL" id="CAC5382535.1"/>
    </source>
</evidence>
<accession>A0A6J8BF25</accession>
<proteinExistence type="predicted"/>
<dbReference type="InterPro" id="IPR052954">
    <property type="entry name" value="GPCR-Ligand_Int"/>
</dbReference>
<keyword evidence="2 5" id="KW-0812">Transmembrane</keyword>
<dbReference type="GO" id="GO:0016020">
    <property type="term" value="C:membrane"/>
    <property type="evidence" value="ECO:0007669"/>
    <property type="project" value="UniProtKB-SubCell"/>
</dbReference>
<feature type="transmembrane region" description="Helical" evidence="5">
    <location>
        <begin position="116"/>
        <end position="136"/>
    </location>
</feature>
<keyword evidence="3 5" id="KW-1133">Transmembrane helix</keyword>
<evidence type="ECO:0000256" key="4">
    <source>
        <dbReference type="ARBA" id="ARBA00023136"/>
    </source>
</evidence>
<dbReference type="InterPro" id="IPR017452">
    <property type="entry name" value="GPCR_Rhodpsn_7TM"/>
</dbReference>
<keyword evidence="4 5" id="KW-0472">Membrane</keyword>
<evidence type="ECO:0000259" key="6">
    <source>
        <dbReference type="PROSITE" id="PS50262"/>
    </source>
</evidence>
<dbReference type="AlphaFoldDB" id="A0A6J8BF25"/>
<dbReference type="GO" id="GO:0004930">
    <property type="term" value="F:G protein-coupled receptor activity"/>
    <property type="evidence" value="ECO:0007669"/>
    <property type="project" value="InterPro"/>
</dbReference>
<comment type="subcellular location">
    <subcellularLocation>
        <location evidence="1">Membrane</location>
    </subcellularLocation>
</comment>
<dbReference type="PROSITE" id="PS50262">
    <property type="entry name" value="G_PROTEIN_RECEP_F1_2"/>
    <property type="match status" value="1"/>
</dbReference>
<sequence>MENTTLFENFTSLDFLSNVSDIARPSTTDILLRFEPYSVYIDRIVSPIWYIIGLFRNPISAKVWLGRKSRKNSSAIYLGLLAIVHMFYIIIHFSFLELTYTWEIPTNDKIVLCQTLNVFSIFPQYLAPLLVLGFTVERYIAVCHPFKKETFCTVRRAIIVITCLTVLAFGFACVQADAWKYYPAYKKCFGNTKTLKFQTEWTAITEIMFFLVVPLCVLMFNILNIREIKRITSHGPAVSADRIQTSTVTLLTVSLYFIFTLLPASVAYAIQKDIPNGELKNFGSLELIATDPVWLMFFKYIAIRKVVEEICLSNSACYFFIYYITGKNFRKQVNSWFTY</sequence>
<dbReference type="PANTHER" id="PTHR46641:SF25">
    <property type="entry name" value="CNMAMIDE RECEPTOR-RELATED"/>
    <property type="match status" value="1"/>
</dbReference>
<dbReference type="InterPro" id="IPR000276">
    <property type="entry name" value="GPCR_Rhodpsn"/>
</dbReference>
<evidence type="ECO:0000256" key="1">
    <source>
        <dbReference type="ARBA" id="ARBA00004370"/>
    </source>
</evidence>
<feature type="transmembrane region" description="Helical" evidence="5">
    <location>
        <begin position="75"/>
        <end position="96"/>
    </location>
</feature>
<dbReference type="Proteomes" id="UP000507470">
    <property type="component" value="Unassembled WGS sequence"/>
</dbReference>
<dbReference type="EMBL" id="CACVKT020003242">
    <property type="protein sequence ID" value="CAC5382535.1"/>
    <property type="molecule type" value="Genomic_DNA"/>
</dbReference>
<evidence type="ECO:0000313" key="8">
    <source>
        <dbReference type="Proteomes" id="UP000507470"/>
    </source>
</evidence>
<name>A0A6J8BF25_MYTCO</name>
<feature type="transmembrane region" description="Helical" evidence="5">
    <location>
        <begin position="201"/>
        <end position="223"/>
    </location>
</feature>
<evidence type="ECO:0000256" key="3">
    <source>
        <dbReference type="ARBA" id="ARBA00022989"/>
    </source>
</evidence>
<protein>
    <recommendedName>
        <fullName evidence="6">G-protein coupled receptors family 1 profile domain-containing protein</fullName>
    </recommendedName>
</protein>
<feature type="transmembrane region" description="Helical" evidence="5">
    <location>
        <begin position="248"/>
        <end position="270"/>
    </location>
</feature>
<evidence type="ECO:0000256" key="2">
    <source>
        <dbReference type="ARBA" id="ARBA00022692"/>
    </source>
</evidence>
<dbReference type="OrthoDB" id="9990906at2759"/>
<dbReference type="Gene3D" id="1.20.1070.10">
    <property type="entry name" value="Rhodopsin 7-helix transmembrane proteins"/>
    <property type="match status" value="1"/>
</dbReference>
<feature type="domain" description="G-protein coupled receptors family 1 profile" evidence="6">
    <location>
        <begin position="56"/>
        <end position="322"/>
    </location>
</feature>
<feature type="transmembrane region" description="Helical" evidence="5">
    <location>
        <begin position="157"/>
        <end position="181"/>
    </location>
</feature>
<dbReference type="Pfam" id="PF00001">
    <property type="entry name" value="7tm_1"/>
    <property type="match status" value="1"/>
</dbReference>
<dbReference type="PANTHER" id="PTHR46641">
    <property type="entry name" value="FMRFAMIDE RECEPTOR-RELATED"/>
    <property type="match status" value="1"/>
</dbReference>
<gene>
    <name evidence="7" type="ORF">MCOR_18356</name>
</gene>
<evidence type="ECO:0000256" key="5">
    <source>
        <dbReference type="SAM" id="Phobius"/>
    </source>
</evidence>
<organism evidence="7 8">
    <name type="scientific">Mytilus coruscus</name>
    <name type="common">Sea mussel</name>
    <dbReference type="NCBI Taxonomy" id="42192"/>
    <lineage>
        <taxon>Eukaryota</taxon>
        <taxon>Metazoa</taxon>
        <taxon>Spiralia</taxon>
        <taxon>Lophotrochozoa</taxon>
        <taxon>Mollusca</taxon>
        <taxon>Bivalvia</taxon>
        <taxon>Autobranchia</taxon>
        <taxon>Pteriomorphia</taxon>
        <taxon>Mytilida</taxon>
        <taxon>Mytiloidea</taxon>
        <taxon>Mytilidae</taxon>
        <taxon>Mytilinae</taxon>
        <taxon>Mytilus</taxon>
    </lineage>
</organism>